<dbReference type="Proteomes" id="UP000002369">
    <property type="component" value="Segment"/>
</dbReference>
<proteinExistence type="predicted"/>
<feature type="coiled-coil region" evidence="1">
    <location>
        <begin position="33"/>
        <end position="60"/>
    </location>
</feature>
<evidence type="ECO:0000313" key="3">
    <source>
        <dbReference type="EMBL" id="CBJ93859.1"/>
    </source>
</evidence>
<name>D5GV42_9CAUD</name>
<dbReference type="RefSeq" id="YP_009169184.1">
    <property type="nucleotide sequence ID" value="NC_027997.1"/>
</dbReference>
<gene>
    <name evidence="3" type="ORF">CPT_0050</name>
</gene>
<keyword evidence="4" id="KW-1185">Reference proteome</keyword>
<sequence length="239" mass="26846">MLDKVLSNDSFKDVLTESVKSEIESVFNEAVEIKAVEIANEQIELEKIKLVEEFKEAKKELESKITKNIDSFINEELSKFKDEVLEKLDAVVESEKAATLVSIFDNLVDVAGSNILENYTNKDSELRDQFDKLVVENRELKAELEILQESKKIDELAANLNLVESEKFKKLASLVERGEGFESKLEALFEACKKANEDDSDADSDSKDSDDSDSDSKDSKDIKESSKNKAGAGINWANY</sequence>
<feature type="compositionally biased region" description="Basic and acidic residues" evidence="2">
    <location>
        <begin position="204"/>
        <end position="227"/>
    </location>
</feature>
<keyword evidence="1" id="KW-0175">Coiled coil</keyword>
<feature type="region of interest" description="Disordered" evidence="2">
    <location>
        <begin position="195"/>
        <end position="239"/>
    </location>
</feature>
<dbReference type="KEGG" id="vg:26041332"/>
<dbReference type="EMBL" id="FN667788">
    <property type="protein sequence ID" value="CBJ93859.1"/>
    <property type="molecule type" value="Genomic_DNA"/>
</dbReference>
<dbReference type="InterPro" id="IPR057966">
    <property type="entry name" value="T4_SCAF"/>
</dbReference>
<evidence type="ECO:0000256" key="1">
    <source>
        <dbReference type="SAM" id="Coils"/>
    </source>
</evidence>
<accession>D5GV42</accession>
<evidence type="ECO:0000313" key="4">
    <source>
        <dbReference type="Proteomes" id="UP000002369"/>
    </source>
</evidence>
<evidence type="ECO:0000256" key="2">
    <source>
        <dbReference type="SAM" id="MobiDB-lite"/>
    </source>
</evidence>
<feature type="coiled-coil region" evidence="1">
    <location>
        <begin position="130"/>
        <end position="166"/>
    </location>
</feature>
<reference evidence="3 4" key="1">
    <citation type="journal article" date="2010" name="BMC Genomics">
        <title>Evidence for a lineage of virulent bacteriophages that target Campylobacter.</title>
        <authorList>
            <person name="Timms A.R."/>
            <person name="Cambray-Young J."/>
            <person name="Scott A.E."/>
            <person name="Petty N.K."/>
            <person name="Connerton P.L."/>
            <person name="Clarke L."/>
            <person name="Seeger K."/>
            <person name="Quail M."/>
            <person name="Cummings N."/>
            <person name="Maskell D.J."/>
            <person name="Thomson N.R."/>
            <person name="Connerton I.F."/>
        </authorList>
    </citation>
    <scope>NUCLEOTIDE SEQUENCE [LARGE SCALE GENOMIC DNA]</scope>
</reference>
<organism evidence="3 4">
    <name type="scientific">Campylobacter phage CP220</name>
    <dbReference type="NCBI Taxonomy" id="2994044"/>
    <lineage>
        <taxon>Viruses</taxon>
        <taxon>Duplodnaviria</taxon>
        <taxon>Heunggongvirae</taxon>
        <taxon>Uroviricota</taxon>
        <taxon>Caudoviricetes</taxon>
        <taxon>Connertonviridae</taxon>
        <taxon>Firehammervirus</taxon>
        <taxon>Firehammervirus CP220</taxon>
    </lineage>
</organism>
<protein>
    <submittedName>
        <fullName evidence="3">Possible prohead core scaffold protein</fullName>
    </submittedName>
</protein>
<dbReference type="Pfam" id="PF25623">
    <property type="entry name" value="T4_CASP"/>
    <property type="match status" value="1"/>
</dbReference>
<dbReference type="GeneID" id="26041332"/>